<dbReference type="EMBL" id="FTLW01000003">
    <property type="protein sequence ID" value="SIQ61031.1"/>
    <property type="molecule type" value="Genomic_DNA"/>
</dbReference>
<evidence type="ECO:0000313" key="4">
    <source>
        <dbReference type="EMBL" id="SIQ61031.1"/>
    </source>
</evidence>
<dbReference type="RefSeq" id="WP_242651376.1">
    <property type="nucleotide sequence ID" value="NZ_FTLW01000003.1"/>
</dbReference>
<dbReference type="InterPro" id="IPR012338">
    <property type="entry name" value="Beta-lactam/transpept-like"/>
</dbReference>
<keyword evidence="2" id="KW-0732">Signal</keyword>
<protein>
    <submittedName>
        <fullName evidence="4">Beta-lactamase class C</fullName>
    </submittedName>
</protein>
<dbReference type="Gene3D" id="3.40.710.10">
    <property type="entry name" value="DD-peptidase/beta-lactamase superfamily"/>
    <property type="match status" value="1"/>
</dbReference>
<dbReference type="Proteomes" id="UP000241788">
    <property type="component" value="Unassembled WGS sequence"/>
</dbReference>
<dbReference type="InterPro" id="IPR001466">
    <property type="entry name" value="Beta-lactam-related"/>
</dbReference>
<feature type="chain" id="PRO_5013043115" evidence="2">
    <location>
        <begin position="30"/>
        <end position="464"/>
    </location>
</feature>
<sequence length="464" mass="50019">MHGRRGKPLIAFKLATVAFLMPATAGLSAQTTLRWPSNSGQTPTVEKTAPGNTALDNYLQQQATPQADITAPLPFDVRTFEGMAQQLVSNQKVPGLAVAIVQNGRVLSARGYGITDTSRPEPVDSHTVFRLASLSKSFAGTLTGMLVNDGLLSWNQPVVQYVPSFRLSNADSTARLNVANLLSQSTGLTRNAYDRDIEANASYYTVRSKLAAAPLRCAPGSCYSYQNVAFSVIGDVVHAATGRYYDANVQSRIFKPLGMNDASLGLEGIEGSPRWAKPHVRGGGGWRSLMPKPTYYRLGPAAGVNASITDMAQYLLGQMGHRPEVMSPELLRSIHTARVDTPTELRSSRWRRERLQSAGYGMGWRIYDYAGHKLYFHGGAVQGYRGAMALLPDRDLGIVILWNSESSLPSGLLPTILDSAIGLPQPQVAWLKLDNMPTGAPTPGMDEEESEGVGSGSAEGSPPR</sequence>
<dbReference type="SUPFAM" id="SSF56601">
    <property type="entry name" value="beta-lactamase/transpeptidase-like"/>
    <property type="match status" value="1"/>
</dbReference>
<keyword evidence="5" id="KW-1185">Reference proteome</keyword>
<dbReference type="InterPro" id="IPR050491">
    <property type="entry name" value="AmpC-like"/>
</dbReference>
<proteinExistence type="predicted"/>
<dbReference type="PANTHER" id="PTHR46825">
    <property type="entry name" value="D-ALANYL-D-ALANINE-CARBOXYPEPTIDASE/ENDOPEPTIDASE AMPH"/>
    <property type="match status" value="1"/>
</dbReference>
<dbReference type="STRING" id="1604334.SAMN05421546_1560"/>
<evidence type="ECO:0000313" key="5">
    <source>
        <dbReference type="Proteomes" id="UP000241788"/>
    </source>
</evidence>
<reference evidence="5" key="1">
    <citation type="submission" date="2017-01" db="EMBL/GenBank/DDBJ databases">
        <authorList>
            <person name="Varghese N."/>
            <person name="Submissions S."/>
        </authorList>
    </citation>
    <scope>NUCLEOTIDE SEQUENCE [LARGE SCALE GENOMIC DNA]</scope>
    <source>
        <strain evidence="5">UM1</strain>
    </source>
</reference>
<gene>
    <name evidence="4" type="ORF">SAMN05421546_1560</name>
</gene>
<feature type="signal peptide" evidence="2">
    <location>
        <begin position="1"/>
        <end position="29"/>
    </location>
</feature>
<dbReference type="AlphaFoldDB" id="A0A1N6U6A0"/>
<feature type="region of interest" description="Disordered" evidence="1">
    <location>
        <begin position="434"/>
        <end position="464"/>
    </location>
</feature>
<dbReference type="Pfam" id="PF00144">
    <property type="entry name" value="Beta-lactamase"/>
    <property type="match status" value="1"/>
</dbReference>
<evidence type="ECO:0000259" key="3">
    <source>
        <dbReference type="Pfam" id="PF00144"/>
    </source>
</evidence>
<accession>A0A1N6U6A0</accession>
<organism evidence="4 5">
    <name type="scientific">Solilutibacter tolerans</name>
    <dbReference type="NCBI Taxonomy" id="1604334"/>
    <lineage>
        <taxon>Bacteria</taxon>
        <taxon>Pseudomonadati</taxon>
        <taxon>Pseudomonadota</taxon>
        <taxon>Gammaproteobacteria</taxon>
        <taxon>Lysobacterales</taxon>
        <taxon>Lysobacteraceae</taxon>
        <taxon>Solilutibacter</taxon>
    </lineage>
</organism>
<dbReference type="PANTHER" id="PTHR46825:SF15">
    <property type="entry name" value="BETA-LACTAMASE-RELATED DOMAIN-CONTAINING PROTEIN"/>
    <property type="match status" value="1"/>
</dbReference>
<evidence type="ECO:0000256" key="2">
    <source>
        <dbReference type="SAM" id="SignalP"/>
    </source>
</evidence>
<evidence type="ECO:0000256" key="1">
    <source>
        <dbReference type="SAM" id="MobiDB-lite"/>
    </source>
</evidence>
<name>A0A1N6U6A0_9GAMM</name>
<feature type="domain" description="Beta-lactamase-related" evidence="3">
    <location>
        <begin position="81"/>
        <end position="410"/>
    </location>
</feature>